<dbReference type="EMBL" id="AWSO01000113">
    <property type="protein sequence ID" value="ESK95097.1"/>
    <property type="molecule type" value="Genomic_DNA"/>
</dbReference>
<keyword evidence="9" id="KW-0732">Signal</keyword>
<dbReference type="SMART" id="SM00636">
    <property type="entry name" value="Glyco_18"/>
    <property type="match status" value="1"/>
</dbReference>
<organism evidence="11 12">
    <name type="scientific">Moniliophthora roreri (strain MCA 2997)</name>
    <name type="common">Cocoa frosty pod rot fungus</name>
    <name type="synonym">Crinipellis roreri</name>
    <dbReference type="NCBI Taxonomy" id="1381753"/>
    <lineage>
        <taxon>Eukaryota</taxon>
        <taxon>Fungi</taxon>
        <taxon>Dikarya</taxon>
        <taxon>Basidiomycota</taxon>
        <taxon>Agaricomycotina</taxon>
        <taxon>Agaricomycetes</taxon>
        <taxon>Agaricomycetidae</taxon>
        <taxon>Agaricales</taxon>
        <taxon>Marasmiineae</taxon>
        <taxon>Marasmiaceae</taxon>
        <taxon>Moniliophthora</taxon>
    </lineage>
</organism>
<dbReference type="InterPro" id="IPR050314">
    <property type="entry name" value="Glycosyl_Hydrlase_18"/>
</dbReference>
<evidence type="ECO:0000313" key="11">
    <source>
        <dbReference type="EMBL" id="ESK95097.1"/>
    </source>
</evidence>
<evidence type="ECO:0000259" key="10">
    <source>
        <dbReference type="PROSITE" id="PS51910"/>
    </source>
</evidence>
<dbReference type="InterPro" id="IPR001579">
    <property type="entry name" value="Glyco_hydro_18_chit_AS"/>
</dbReference>
<keyword evidence="2 7" id="KW-0378">Hydrolase</keyword>
<feature type="chain" id="PRO_5004713967" evidence="9">
    <location>
        <begin position="19"/>
        <end position="408"/>
    </location>
</feature>
<gene>
    <name evidence="11" type="ORF">Moror_13829</name>
</gene>
<dbReference type="HOGENOM" id="CLU_002833_6_1_1"/>
<evidence type="ECO:0000256" key="5">
    <source>
        <dbReference type="ARBA" id="ARBA00023295"/>
    </source>
</evidence>
<evidence type="ECO:0000256" key="2">
    <source>
        <dbReference type="ARBA" id="ARBA00022801"/>
    </source>
</evidence>
<feature type="signal peptide" evidence="9">
    <location>
        <begin position="1"/>
        <end position="18"/>
    </location>
</feature>
<dbReference type="InterPro" id="IPR017853">
    <property type="entry name" value="GH"/>
</dbReference>
<dbReference type="SUPFAM" id="SSF51445">
    <property type="entry name" value="(Trans)glycosidases"/>
    <property type="match status" value="1"/>
</dbReference>
<evidence type="ECO:0000256" key="9">
    <source>
        <dbReference type="SAM" id="SignalP"/>
    </source>
</evidence>
<evidence type="ECO:0000256" key="4">
    <source>
        <dbReference type="ARBA" id="ARBA00023277"/>
    </source>
</evidence>
<protein>
    <submittedName>
        <fullName evidence="11">Glycoside hydrolase family 18 protein</fullName>
    </submittedName>
</protein>
<evidence type="ECO:0000256" key="1">
    <source>
        <dbReference type="ARBA" id="ARBA00000822"/>
    </source>
</evidence>
<dbReference type="InterPro" id="IPR011583">
    <property type="entry name" value="Chitinase_II/V-like_cat"/>
</dbReference>
<comment type="catalytic activity">
    <reaction evidence="1">
        <text>Random endo-hydrolysis of N-acetyl-beta-D-glucosaminide (1-&gt;4)-beta-linkages in chitin and chitodextrins.</text>
        <dbReference type="EC" id="3.2.1.14"/>
    </reaction>
</comment>
<comment type="similarity">
    <text evidence="8">Belongs to the glycosyl hydrolase 18 family.</text>
</comment>
<evidence type="ECO:0000313" key="12">
    <source>
        <dbReference type="Proteomes" id="UP000017559"/>
    </source>
</evidence>
<dbReference type="GO" id="GO:0006032">
    <property type="term" value="P:chitin catabolic process"/>
    <property type="evidence" value="ECO:0007669"/>
    <property type="project" value="UniProtKB-KW"/>
</dbReference>
<dbReference type="GO" id="GO:0008843">
    <property type="term" value="F:endochitinase activity"/>
    <property type="evidence" value="ECO:0007669"/>
    <property type="project" value="UniProtKB-EC"/>
</dbReference>
<dbReference type="PANTHER" id="PTHR11177">
    <property type="entry name" value="CHITINASE"/>
    <property type="match status" value="1"/>
</dbReference>
<keyword evidence="6" id="KW-0624">Polysaccharide degradation</keyword>
<sequence length="408" mass="43566">MSWQYLLAISTLVSWAYGANVATAWFASWHANRGFPLSSVSWSKYTQLTYAFAETTPDVNTLSLAVNGDASGAELLHDFVEAAHANGVKAAVSIGGWTGSRWWSTAVGSAENRTTFVKTLTDFAVEYDLDGLDFDWEYPGNQGIGCNTIVPEDTQNFLSFIQELREDSIGSKLILSAATATRPFIDASGASIADTSAFAKVLDFIAIMNYDIWGPWSATVGPNAPLDDSCAPSDAQVGSAASAVKAWTASGFPAEQIVLGVASYGHSFRVRQSDAFEDGSTDTLRAYPPFDAADRPSGDAWDDPAGVDVCGVQQLPGGNFNFWGLIDGGFLDSSGNPTPGTPFRFDSCSQTPYVYNTSTEIMVSFDNADSFTAKGNFIANMGLAGFAMWEAGGDYDDILLDAIRASTF</sequence>
<dbReference type="AlphaFoldDB" id="V2XMY1"/>
<dbReference type="GO" id="GO:0000272">
    <property type="term" value="P:polysaccharide catabolic process"/>
    <property type="evidence" value="ECO:0007669"/>
    <property type="project" value="UniProtKB-KW"/>
</dbReference>
<dbReference type="Proteomes" id="UP000017559">
    <property type="component" value="Unassembled WGS sequence"/>
</dbReference>
<dbReference type="GO" id="GO:0008061">
    <property type="term" value="F:chitin binding"/>
    <property type="evidence" value="ECO:0007669"/>
    <property type="project" value="InterPro"/>
</dbReference>
<evidence type="ECO:0000256" key="7">
    <source>
        <dbReference type="RuleBase" id="RU000489"/>
    </source>
</evidence>
<name>V2XMY1_MONRO</name>
<reference evidence="11 12" key="1">
    <citation type="journal article" date="2014" name="BMC Genomics">
        <title>Genome and secretome analysis of the hemibiotrophic fungal pathogen, Moniliophthora roreri, which causes frosty pod rot disease of cacao: mechanisms of the biotrophic and necrotrophic phases.</title>
        <authorList>
            <person name="Meinhardt L.W."/>
            <person name="Costa G.G.L."/>
            <person name="Thomazella D.P.T."/>
            <person name="Teixeira P.J.P.L."/>
            <person name="Carazzolle M.F."/>
            <person name="Schuster S.C."/>
            <person name="Carlson J.E."/>
            <person name="Guiltinan M.J."/>
            <person name="Mieczkowski P."/>
            <person name="Farmer A."/>
            <person name="Ramaraj T."/>
            <person name="Crozier J."/>
            <person name="Davis R.E."/>
            <person name="Shao J."/>
            <person name="Melnick R.L."/>
            <person name="Pereira G.A.G."/>
            <person name="Bailey B.A."/>
        </authorList>
    </citation>
    <scope>NUCLEOTIDE SEQUENCE [LARGE SCALE GENOMIC DNA]</scope>
    <source>
        <strain evidence="11 12">MCA 2997</strain>
    </source>
</reference>
<dbReference type="InterPro" id="IPR001223">
    <property type="entry name" value="Glyco_hydro18_cat"/>
</dbReference>
<dbReference type="Gene3D" id="3.20.20.80">
    <property type="entry name" value="Glycosidases"/>
    <property type="match status" value="2"/>
</dbReference>
<dbReference type="PROSITE" id="PS01095">
    <property type="entry name" value="GH18_1"/>
    <property type="match status" value="1"/>
</dbReference>
<dbReference type="Pfam" id="PF00704">
    <property type="entry name" value="Glyco_hydro_18"/>
    <property type="match status" value="1"/>
</dbReference>
<dbReference type="KEGG" id="mrr:Moror_13829"/>
<keyword evidence="4" id="KW-0119">Carbohydrate metabolism</keyword>
<dbReference type="GO" id="GO:0005576">
    <property type="term" value="C:extracellular region"/>
    <property type="evidence" value="ECO:0007669"/>
    <property type="project" value="TreeGrafter"/>
</dbReference>
<keyword evidence="5 7" id="KW-0326">Glycosidase</keyword>
<dbReference type="SUPFAM" id="SSF54556">
    <property type="entry name" value="Chitinase insertion domain"/>
    <property type="match status" value="1"/>
</dbReference>
<dbReference type="STRING" id="1381753.V2XMY1"/>
<accession>V2XMY1</accession>
<comment type="caution">
    <text evidence="11">The sequence shown here is derived from an EMBL/GenBank/DDBJ whole genome shotgun (WGS) entry which is preliminary data.</text>
</comment>
<dbReference type="PANTHER" id="PTHR11177:SF392">
    <property type="entry name" value="HAP41P"/>
    <property type="match status" value="1"/>
</dbReference>
<keyword evidence="3" id="KW-0146">Chitin degradation</keyword>
<feature type="domain" description="GH18" evidence="10">
    <location>
        <begin position="20"/>
        <end position="408"/>
    </location>
</feature>
<evidence type="ECO:0000256" key="3">
    <source>
        <dbReference type="ARBA" id="ARBA00023024"/>
    </source>
</evidence>
<dbReference type="OrthoDB" id="73875at2759"/>
<dbReference type="PROSITE" id="PS51910">
    <property type="entry name" value="GH18_2"/>
    <property type="match status" value="1"/>
</dbReference>
<evidence type="ECO:0000256" key="6">
    <source>
        <dbReference type="ARBA" id="ARBA00023326"/>
    </source>
</evidence>
<keyword evidence="12" id="KW-1185">Reference proteome</keyword>
<proteinExistence type="inferred from homology"/>
<evidence type="ECO:0000256" key="8">
    <source>
        <dbReference type="RuleBase" id="RU004453"/>
    </source>
</evidence>
<dbReference type="InterPro" id="IPR029070">
    <property type="entry name" value="Chitinase_insertion_sf"/>
</dbReference>